<comment type="caution">
    <text evidence="1">The sequence shown here is derived from an EMBL/GenBank/DDBJ whole genome shotgun (WGS) entry which is preliminary data.</text>
</comment>
<dbReference type="Proteomes" id="UP000192276">
    <property type="component" value="Unassembled WGS sequence"/>
</dbReference>
<name>A0A1V9FXK3_9BACT</name>
<dbReference type="RefSeq" id="WP_081163928.1">
    <property type="nucleotide sequence ID" value="NZ_LWBP01000112.1"/>
</dbReference>
<evidence type="ECO:0000313" key="1">
    <source>
        <dbReference type="EMBL" id="OQP63044.1"/>
    </source>
</evidence>
<dbReference type="OrthoDB" id="649355at2"/>
<protein>
    <submittedName>
        <fullName evidence="1">Uncharacterized protein</fullName>
    </submittedName>
</protein>
<sequence length="301" mass="33852">MKKNLFSFIPVNPIFFIFLSISILYSGIVFAATGFDDTACYYNERGKLLWRNVHAMETASYVIRTKKTYQQIFQDIPADDSTVAKSAAYNTAEVNNIQRATARKVKRLIKRGLVCHPLVVDNLVPVLDKRTIYRMYDNIASRCVSAGARNKEHGGVVFPDGTVTCISGDLSDPRWLQGATLMLKEKAMVYYHSHPGTMVEKHIHTDRANLYNSNTVRFIQASQVQQISYVQGPSRQDQQSVGEGTGYVFGMKDGCKMIFIYDKNGVNATLPISFVKKMGKSSNQPIKRADSWLAVMMPAMY</sequence>
<evidence type="ECO:0000313" key="2">
    <source>
        <dbReference type="Proteomes" id="UP000192276"/>
    </source>
</evidence>
<gene>
    <name evidence="1" type="ORF">A4R26_17870</name>
</gene>
<accession>A0A1V9FXK3</accession>
<dbReference type="EMBL" id="LWBP01000112">
    <property type="protein sequence ID" value="OQP63044.1"/>
    <property type="molecule type" value="Genomic_DNA"/>
</dbReference>
<proteinExistence type="predicted"/>
<reference evidence="2" key="1">
    <citation type="submission" date="2016-04" db="EMBL/GenBank/DDBJ databases">
        <authorList>
            <person name="Chen L."/>
            <person name="Zhuang W."/>
            <person name="Wang G."/>
        </authorList>
    </citation>
    <scope>NUCLEOTIDE SEQUENCE [LARGE SCALE GENOMIC DNA]</scope>
    <source>
        <strain evidence="2">208</strain>
    </source>
</reference>
<organism evidence="1 2">
    <name type="scientific">Niastella populi</name>
    <dbReference type="NCBI Taxonomy" id="550983"/>
    <lineage>
        <taxon>Bacteria</taxon>
        <taxon>Pseudomonadati</taxon>
        <taxon>Bacteroidota</taxon>
        <taxon>Chitinophagia</taxon>
        <taxon>Chitinophagales</taxon>
        <taxon>Chitinophagaceae</taxon>
        <taxon>Niastella</taxon>
    </lineage>
</organism>
<keyword evidence="2" id="KW-1185">Reference proteome</keyword>
<dbReference type="AlphaFoldDB" id="A0A1V9FXK3"/>